<dbReference type="EMBL" id="UOGG01000235">
    <property type="protein sequence ID" value="VAX33088.1"/>
    <property type="molecule type" value="Genomic_DNA"/>
</dbReference>
<gene>
    <name evidence="2" type="ORF">MNBD_NITROSPINAE05-124</name>
</gene>
<feature type="transmembrane region" description="Helical" evidence="1">
    <location>
        <begin position="12"/>
        <end position="31"/>
    </location>
</feature>
<keyword evidence="1" id="KW-1133">Transmembrane helix</keyword>
<evidence type="ECO:0000256" key="1">
    <source>
        <dbReference type="SAM" id="Phobius"/>
    </source>
</evidence>
<proteinExistence type="predicted"/>
<name>A0A3B1DAU7_9ZZZZ</name>
<keyword evidence="1" id="KW-0812">Transmembrane</keyword>
<dbReference type="AlphaFoldDB" id="A0A3B1DAU7"/>
<protein>
    <recommendedName>
        <fullName evidence="3">DUF3899 domain-containing protein</fullName>
    </recommendedName>
</protein>
<keyword evidence="1" id="KW-0472">Membrane</keyword>
<evidence type="ECO:0000313" key="2">
    <source>
        <dbReference type="EMBL" id="VAX33088.1"/>
    </source>
</evidence>
<sequence>MDFLSTEQIWGVFMFGLGAFVLNWCSHWERAQSEWLKDPKNKYKKSNRKKEFILPTTTRGTFMTISGSLLSFAGITMFFMYTL</sequence>
<organism evidence="2">
    <name type="scientific">hydrothermal vent metagenome</name>
    <dbReference type="NCBI Taxonomy" id="652676"/>
    <lineage>
        <taxon>unclassified sequences</taxon>
        <taxon>metagenomes</taxon>
        <taxon>ecological metagenomes</taxon>
    </lineage>
</organism>
<feature type="transmembrane region" description="Helical" evidence="1">
    <location>
        <begin position="52"/>
        <end position="81"/>
    </location>
</feature>
<evidence type="ECO:0008006" key="3">
    <source>
        <dbReference type="Google" id="ProtNLM"/>
    </source>
</evidence>
<reference evidence="2" key="1">
    <citation type="submission" date="2018-06" db="EMBL/GenBank/DDBJ databases">
        <authorList>
            <person name="Zhirakovskaya E."/>
        </authorList>
    </citation>
    <scope>NUCLEOTIDE SEQUENCE</scope>
</reference>
<accession>A0A3B1DAU7</accession>